<evidence type="ECO:0000256" key="3">
    <source>
        <dbReference type="PROSITE-ProRule" id="PRU00023"/>
    </source>
</evidence>
<dbReference type="OrthoDB" id="6145139at2759"/>
<dbReference type="PROSITE" id="PS50088">
    <property type="entry name" value="ANK_REPEAT"/>
    <property type="match status" value="14"/>
</dbReference>
<dbReference type="Gene3D" id="1.25.40.20">
    <property type="entry name" value="Ankyrin repeat-containing domain"/>
    <property type="match status" value="8"/>
</dbReference>
<dbReference type="PRINTS" id="PR01415">
    <property type="entry name" value="ANKYRIN"/>
</dbReference>
<reference evidence="5 6" key="1">
    <citation type="submission" date="2025-04" db="UniProtKB">
        <authorList>
            <consortium name="RefSeq"/>
        </authorList>
    </citation>
    <scope>IDENTIFICATION</scope>
    <source>
        <tissue evidence="5 6">Whole sample</tissue>
    </source>
</reference>
<dbReference type="RefSeq" id="XP_022302073.1">
    <property type="nucleotide sequence ID" value="XM_022446365.1"/>
</dbReference>
<protein>
    <submittedName>
        <fullName evidence="5 6">Ankyrin-2-like</fullName>
    </submittedName>
</protein>
<evidence type="ECO:0000313" key="6">
    <source>
        <dbReference type="RefSeq" id="XP_022302073.1"/>
    </source>
</evidence>
<dbReference type="InterPro" id="IPR036770">
    <property type="entry name" value="Ankyrin_rpt-contain_sf"/>
</dbReference>
<feature type="repeat" description="ANK" evidence="3">
    <location>
        <begin position="763"/>
        <end position="795"/>
    </location>
</feature>
<dbReference type="KEGG" id="cvn:111110037"/>
<dbReference type="SUPFAM" id="SSF48403">
    <property type="entry name" value="Ankyrin repeat"/>
    <property type="match status" value="3"/>
</dbReference>
<feature type="repeat" description="ANK" evidence="3">
    <location>
        <begin position="889"/>
        <end position="921"/>
    </location>
</feature>
<feature type="repeat" description="ANK" evidence="3">
    <location>
        <begin position="626"/>
        <end position="658"/>
    </location>
</feature>
<evidence type="ECO:0000256" key="1">
    <source>
        <dbReference type="ARBA" id="ARBA00022737"/>
    </source>
</evidence>
<feature type="repeat" description="ANK" evidence="3">
    <location>
        <begin position="1154"/>
        <end position="1186"/>
    </location>
</feature>
<dbReference type="InterPro" id="IPR002110">
    <property type="entry name" value="Ankyrin_rpt"/>
</dbReference>
<name>A0A8B8BFD9_CRAVI</name>
<dbReference type="Pfam" id="PF13857">
    <property type="entry name" value="Ank_5"/>
    <property type="match status" value="1"/>
</dbReference>
<feature type="repeat" description="ANK" evidence="3">
    <location>
        <begin position="659"/>
        <end position="691"/>
    </location>
</feature>
<dbReference type="Proteomes" id="UP000694844">
    <property type="component" value="Chromosome 8"/>
</dbReference>
<feature type="repeat" description="ANK" evidence="3">
    <location>
        <begin position="922"/>
        <end position="954"/>
    </location>
</feature>
<dbReference type="SMART" id="SM00248">
    <property type="entry name" value="ANK"/>
    <property type="match status" value="20"/>
</dbReference>
<keyword evidence="2 3" id="KW-0040">ANK repeat</keyword>
<dbReference type="RefSeq" id="XP_022302072.1">
    <property type="nucleotide sequence ID" value="XM_022446364.1"/>
</dbReference>
<feature type="repeat" description="ANK" evidence="3">
    <location>
        <begin position="593"/>
        <end position="625"/>
    </location>
</feature>
<feature type="repeat" description="ANK" evidence="3">
    <location>
        <begin position="692"/>
        <end position="724"/>
    </location>
</feature>
<evidence type="ECO:0000313" key="4">
    <source>
        <dbReference type="Proteomes" id="UP000694844"/>
    </source>
</evidence>
<dbReference type="PROSITE" id="PS50297">
    <property type="entry name" value="ANK_REP_REGION"/>
    <property type="match status" value="13"/>
</dbReference>
<feature type="repeat" description="ANK" evidence="3">
    <location>
        <begin position="1121"/>
        <end position="1153"/>
    </location>
</feature>
<feature type="repeat" description="ANK" evidence="3">
    <location>
        <begin position="560"/>
        <end position="592"/>
    </location>
</feature>
<sequence>MDEDEDEYLLMKNYETLKTHLKIDCSKFLGNVLQILYQDIENLEKSETFEKLDEESKQEIAKRKSFVLSIPALCDILLKKKCDFEDGTKLWLDDVSRLRDIWDIHVKRNDGETISSSSLQAIQRELKEIGDRMAERFDDIGHSYVTSIQYLQQDERFQLETSAQIGNRNTMSIKFETQTESLVFMEQFGDKNKMIIQLEDRRQTEQLELRSSGEVQLRMVLRSNQTKEWTQITENVLKLDLRDLNSNPVLKENNIAVDSIEKGCLVVSFNTASGVPIQHCLKLLFEVLFEVLDIESTLQKHNVSEIRINGYVYCPEQFKEGPNTQTCHELFIIRHFSWTTPTTKCDVDIYVSKLMKNLMQGDFSTDVDERIDVQIKWDFGSDIGLHKIPEKDDTDELLKRGFKMLPLETISLSTSGNPISLSLKCTGKIKYQKFFANDGPLVMITKTLFSNVSDTILRLSVFVDSSFVNNLVPDSGLVFYLNPLSKISDAVNSNSFPHIITAMLEGKNLSLLKNIEELKVKAILEYREERKVSPEQQNQIAMKETLMTSQETKSALDIENSVFTLLEASQTGNPNLVHRLLEEGANSNIRNEKLQTPLHLASEGNHQRVAQHLISYGAEINVIDENQETPLFLASRNGHWKIVTLLLSNAADPEIKTLKQHTPLYIAAKNGNWHALLHLLKFGANVNSPDDNQETPLHIACKDGNYKVVQELLTYGADVHYMDKDQNTPLHSTLLKMENKSFDASILEELLRRGSIVNKKNGNLKTPLSIAAEKGLYSATQKLLEAGADVSLTDSENNLPMHMACQNRHVEIVQELLKKSNDIDRCNAKQLTSRMLAKDVTGFAQVFEATEIVHEHSEKVAFKFARQGKTTDLLPFLEQKKYLEAKDSYGRSLLHVASWNGHIDIVRLLIQANVNINECDFLNRSPLSVAAEHKYYSIVELLIHSGADANIIDNYGRTALHYGVKSGSPQIASIIIQHGHLAYKPDNEGKTPLHFCAIYSNVDVANALFSAKGNINVNECDFKYVTPLHETITFEQLDVAEFLIKNCAQASCHDASGRTPLHIAAEIGSIKAVEILLRFDGEVNICDKCFQTPLYLAANNGRSALLALIKHGANINMCDLKGRTPLHASLENNFLFATKMLVEHGSDVRLADQEGITPLHLASRKGNSEVVSLLLKAKADPNAADANGCTPLHYCTSGTVLRLLIQNGGSVNYTNMNGKSPLHTTVEILCQEDIDSNKTSEYLSIIDELLQNDANICICDSNMETVIHKSVYASNYHLLVELLSIKLSPSYRGTVAKIVNDCLKISKNKRVTEILKHWMTIHMPTEDLPSADNVNISELCPANMYKEHEEWLRKHKFLKRANILQRVMSIEKALKEGRKRKESCGETSLIEPMEKMLRVQSASKNTDAEK</sequence>
<evidence type="ECO:0000256" key="2">
    <source>
        <dbReference type="ARBA" id="ARBA00023043"/>
    </source>
</evidence>
<feature type="repeat" description="ANK" evidence="3">
    <location>
        <begin position="796"/>
        <end position="828"/>
    </location>
</feature>
<dbReference type="GeneID" id="111110037"/>
<feature type="repeat" description="ANK" evidence="3">
    <location>
        <begin position="988"/>
        <end position="1020"/>
    </location>
</feature>
<keyword evidence="4" id="KW-1185">Reference proteome</keyword>
<dbReference type="Pfam" id="PF00023">
    <property type="entry name" value="Ank"/>
    <property type="match status" value="3"/>
</dbReference>
<feature type="repeat" description="ANK" evidence="3">
    <location>
        <begin position="1056"/>
        <end position="1088"/>
    </location>
</feature>
<accession>A0A8B8BFD9</accession>
<feature type="repeat" description="ANK" evidence="3">
    <location>
        <begin position="955"/>
        <end position="979"/>
    </location>
</feature>
<dbReference type="PANTHER" id="PTHR24198">
    <property type="entry name" value="ANKYRIN REPEAT AND PROTEIN KINASE DOMAIN-CONTAINING PROTEIN"/>
    <property type="match status" value="1"/>
</dbReference>
<proteinExistence type="predicted"/>
<gene>
    <name evidence="5 6" type="primary">LOC111110037</name>
</gene>
<keyword evidence="1" id="KW-0677">Repeat</keyword>
<dbReference type="Pfam" id="PF12796">
    <property type="entry name" value="Ank_2"/>
    <property type="match status" value="4"/>
</dbReference>
<dbReference type="PANTHER" id="PTHR24198:SF165">
    <property type="entry name" value="ANKYRIN REPEAT-CONTAINING PROTEIN-RELATED"/>
    <property type="match status" value="1"/>
</dbReference>
<organism evidence="4 5">
    <name type="scientific">Crassostrea virginica</name>
    <name type="common">Eastern oyster</name>
    <dbReference type="NCBI Taxonomy" id="6565"/>
    <lineage>
        <taxon>Eukaryota</taxon>
        <taxon>Metazoa</taxon>
        <taxon>Spiralia</taxon>
        <taxon>Lophotrochozoa</taxon>
        <taxon>Mollusca</taxon>
        <taxon>Bivalvia</taxon>
        <taxon>Autobranchia</taxon>
        <taxon>Pteriomorphia</taxon>
        <taxon>Ostreida</taxon>
        <taxon>Ostreoidea</taxon>
        <taxon>Ostreidae</taxon>
        <taxon>Crassostrea</taxon>
    </lineage>
</organism>
<evidence type="ECO:0000313" key="5">
    <source>
        <dbReference type="RefSeq" id="XP_022302072.1"/>
    </source>
</evidence>